<keyword evidence="1" id="KW-0472">Membrane</keyword>
<evidence type="ECO:0000313" key="2">
    <source>
        <dbReference type="EMBL" id="PZO47023.1"/>
    </source>
</evidence>
<feature type="transmembrane region" description="Helical" evidence="1">
    <location>
        <begin position="107"/>
        <end position="131"/>
    </location>
</feature>
<keyword evidence="1" id="KW-1133">Transmembrane helix</keyword>
<feature type="transmembrane region" description="Helical" evidence="1">
    <location>
        <begin position="12"/>
        <end position="38"/>
    </location>
</feature>
<feature type="transmembrane region" description="Helical" evidence="1">
    <location>
        <begin position="81"/>
        <end position="101"/>
    </location>
</feature>
<evidence type="ECO:0000256" key="1">
    <source>
        <dbReference type="SAM" id="Phobius"/>
    </source>
</evidence>
<organism evidence="2 3">
    <name type="scientific">Phormidesmis priestleyi</name>
    <dbReference type="NCBI Taxonomy" id="268141"/>
    <lineage>
        <taxon>Bacteria</taxon>
        <taxon>Bacillati</taxon>
        <taxon>Cyanobacteriota</taxon>
        <taxon>Cyanophyceae</taxon>
        <taxon>Leptolyngbyales</taxon>
        <taxon>Leptolyngbyaceae</taxon>
        <taxon>Phormidesmis</taxon>
    </lineage>
</organism>
<protein>
    <submittedName>
        <fullName evidence="2">Peptide chain release factor 1</fullName>
    </submittedName>
</protein>
<reference evidence="2 3" key="2">
    <citation type="submission" date="2018-06" db="EMBL/GenBank/DDBJ databases">
        <title>Metagenomic assembly of (sub)arctic Cyanobacteria and their associated microbiome from non-axenic cultures.</title>
        <authorList>
            <person name="Baurain D."/>
        </authorList>
    </citation>
    <scope>NUCLEOTIDE SEQUENCE [LARGE SCALE GENOMIC DNA]</scope>
    <source>
        <strain evidence="2">ULC027bin1</strain>
    </source>
</reference>
<feature type="transmembrane region" description="Helical" evidence="1">
    <location>
        <begin position="53"/>
        <end position="74"/>
    </location>
</feature>
<proteinExistence type="predicted"/>
<dbReference type="Proteomes" id="UP000249794">
    <property type="component" value="Unassembled WGS sequence"/>
</dbReference>
<accession>A0A2W4WPF1</accession>
<sequence length="137" mass="14935">MNNPFRALKYLPWSALVLSAGLTVLIATAIDILLWYAIAAVPQLGNALLTSPILQIILFVGAFFGIGALSIVVTSRFFRQVLLQANTMWALIGCVLLLLWVKSISPGIPALFLRGLDSISLVAVVVGAFTYGKRYWR</sequence>
<dbReference type="AlphaFoldDB" id="A0A2W4WPF1"/>
<gene>
    <name evidence="2" type="ORF">DCF15_19585</name>
</gene>
<keyword evidence="1" id="KW-0812">Transmembrane</keyword>
<evidence type="ECO:0000313" key="3">
    <source>
        <dbReference type="Proteomes" id="UP000249794"/>
    </source>
</evidence>
<comment type="caution">
    <text evidence="2">The sequence shown here is derived from an EMBL/GenBank/DDBJ whole genome shotgun (WGS) entry which is preliminary data.</text>
</comment>
<dbReference type="EMBL" id="QBMP01000288">
    <property type="protein sequence ID" value="PZO47023.1"/>
    <property type="molecule type" value="Genomic_DNA"/>
</dbReference>
<name>A0A2W4WPF1_9CYAN</name>
<reference evidence="3" key="1">
    <citation type="submission" date="2018-04" db="EMBL/GenBank/DDBJ databases">
        <authorList>
            <person name="Cornet L."/>
        </authorList>
    </citation>
    <scope>NUCLEOTIDE SEQUENCE [LARGE SCALE GENOMIC DNA]</scope>
</reference>